<dbReference type="Gene3D" id="1.20.120.530">
    <property type="entry name" value="GntR ligand-binding domain-like"/>
    <property type="match status" value="1"/>
</dbReference>
<dbReference type="PANTHER" id="PTHR43537">
    <property type="entry name" value="TRANSCRIPTIONAL REGULATOR, GNTR FAMILY"/>
    <property type="match status" value="1"/>
</dbReference>
<dbReference type="InterPro" id="IPR008920">
    <property type="entry name" value="TF_FadR/GntR_C"/>
</dbReference>
<evidence type="ECO:0000256" key="1">
    <source>
        <dbReference type="ARBA" id="ARBA00023015"/>
    </source>
</evidence>
<evidence type="ECO:0000256" key="3">
    <source>
        <dbReference type="ARBA" id="ARBA00023163"/>
    </source>
</evidence>
<keyword evidence="3" id="KW-0804">Transcription</keyword>
<keyword evidence="1" id="KW-0805">Transcription regulation</keyword>
<evidence type="ECO:0000313" key="6">
    <source>
        <dbReference type="Proteomes" id="UP001500449"/>
    </source>
</evidence>
<dbReference type="InterPro" id="IPR036388">
    <property type="entry name" value="WH-like_DNA-bd_sf"/>
</dbReference>
<dbReference type="EMBL" id="BAAAQK010000009">
    <property type="protein sequence ID" value="GAA1850802.1"/>
    <property type="molecule type" value="Genomic_DNA"/>
</dbReference>
<dbReference type="SMART" id="SM00895">
    <property type="entry name" value="FCD"/>
    <property type="match status" value="1"/>
</dbReference>
<dbReference type="SUPFAM" id="SSF48008">
    <property type="entry name" value="GntR ligand-binding domain-like"/>
    <property type="match status" value="1"/>
</dbReference>
<evidence type="ECO:0000259" key="4">
    <source>
        <dbReference type="PROSITE" id="PS50949"/>
    </source>
</evidence>
<dbReference type="SUPFAM" id="SSF46785">
    <property type="entry name" value="Winged helix' DNA-binding domain"/>
    <property type="match status" value="1"/>
</dbReference>
<accession>A0ABN2N3M6</accession>
<gene>
    <name evidence="5" type="ORF">GCM10009836_33410</name>
</gene>
<keyword evidence="2" id="KW-0238">DNA-binding</keyword>
<organism evidence="5 6">
    <name type="scientific">Pseudonocardia ailaonensis</name>
    <dbReference type="NCBI Taxonomy" id="367279"/>
    <lineage>
        <taxon>Bacteria</taxon>
        <taxon>Bacillati</taxon>
        <taxon>Actinomycetota</taxon>
        <taxon>Actinomycetes</taxon>
        <taxon>Pseudonocardiales</taxon>
        <taxon>Pseudonocardiaceae</taxon>
        <taxon>Pseudonocardia</taxon>
    </lineage>
</organism>
<dbReference type="InterPro" id="IPR011711">
    <property type="entry name" value="GntR_C"/>
</dbReference>
<dbReference type="Pfam" id="PF00392">
    <property type="entry name" value="GntR"/>
    <property type="match status" value="1"/>
</dbReference>
<dbReference type="Gene3D" id="1.10.10.10">
    <property type="entry name" value="Winged helix-like DNA-binding domain superfamily/Winged helix DNA-binding domain"/>
    <property type="match status" value="1"/>
</dbReference>
<evidence type="ECO:0000313" key="5">
    <source>
        <dbReference type="EMBL" id="GAA1850802.1"/>
    </source>
</evidence>
<protein>
    <submittedName>
        <fullName evidence="5">GntR family transcriptional regulator</fullName>
    </submittedName>
</protein>
<evidence type="ECO:0000256" key="2">
    <source>
        <dbReference type="ARBA" id="ARBA00023125"/>
    </source>
</evidence>
<dbReference type="PROSITE" id="PS50949">
    <property type="entry name" value="HTH_GNTR"/>
    <property type="match status" value="1"/>
</dbReference>
<sequence>MKANGVMPSLGSSTVRTAHRDVTERLRDAIVSGVLPAGTRLVQADLAANLAVSVTPVREALRELESQGLVDFDPFRGATVHQVSLAELDEVYEIRRALIPIAARERVRTITDEELAEAETVVNRMTLRVSDTRWVDDNRLLHRLLDGTSGQAHLRAIMRRLSDISSLYVGISVTTDPARRRRARDDHKALVKAYRKRDAEQVTRISLRHIADTAAVARTALVADQA</sequence>
<dbReference type="Proteomes" id="UP001500449">
    <property type="component" value="Unassembled WGS sequence"/>
</dbReference>
<dbReference type="PANTHER" id="PTHR43537:SF24">
    <property type="entry name" value="GLUCONATE OPERON TRANSCRIPTIONAL REPRESSOR"/>
    <property type="match status" value="1"/>
</dbReference>
<dbReference type="RefSeq" id="WP_344417572.1">
    <property type="nucleotide sequence ID" value="NZ_BAAAQK010000009.1"/>
</dbReference>
<dbReference type="InterPro" id="IPR000524">
    <property type="entry name" value="Tscrpt_reg_HTH_GntR"/>
</dbReference>
<dbReference type="CDD" id="cd07377">
    <property type="entry name" value="WHTH_GntR"/>
    <property type="match status" value="1"/>
</dbReference>
<proteinExistence type="predicted"/>
<dbReference type="SMART" id="SM00345">
    <property type="entry name" value="HTH_GNTR"/>
    <property type="match status" value="1"/>
</dbReference>
<keyword evidence="6" id="KW-1185">Reference proteome</keyword>
<name>A0ABN2N3M6_9PSEU</name>
<dbReference type="Pfam" id="PF07729">
    <property type="entry name" value="FCD"/>
    <property type="match status" value="1"/>
</dbReference>
<feature type="domain" description="HTH gntR-type" evidence="4">
    <location>
        <begin position="16"/>
        <end position="83"/>
    </location>
</feature>
<comment type="caution">
    <text evidence="5">The sequence shown here is derived from an EMBL/GenBank/DDBJ whole genome shotgun (WGS) entry which is preliminary data.</text>
</comment>
<reference evidence="5 6" key="1">
    <citation type="journal article" date="2019" name="Int. J. Syst. Evol. Microbiol.">
        <title>The Global Catalogue of Microorganisms (GCM) 10K type strain sequencing project: providing services to taxonomists for standard genome sequencing and annotation.</title>
        <authorList>
            <consortium name="The Broad Institute Genomics Platform"/>
            <consortium name="The Broad Institute Genome Sequencing Center for Infectious Disease"/>
            <person name="Wu L."/>
            <person name="Ma J."/>
        </authorList>
    </citation>
    <scope>NUCLEOTIDE SEQUENCE [LARGE SCALE GENOMIC DNA]</scope>
    <source>
        <strain evidence="5 6">JCM 16009</strain>
    </source>
</reference>
<dbReference type="InterPro" id="IPR036390">
    <property type="entry name" value="WH_DNA-bd_sf"/>
</dbReference>